<gene>
    <name evidence="1" type="ORF">KTO63_08110</name>
</gene>
<keyword evidence="2" id="KW-1185">Reference proteome</keyword>
<sequence length="149" mass="16807">MNLDKYPVVASNSSFVYEFVSEGKNGKVAKIIVYSKTHIPNLYNLVLGDKNLKTGEIDDAVTTNNGDSRKVLATVASTLYSFTQKFPDVMIFAEGSTRSRTRLYKIGISNHLNLITPDFEVFGFTLKDEWESFNSKSDYSAFLVIRKKK</sequence>
<comment type="caution">
    <text evidence="1">The sequence shown here is derived from an EMBL/GenBank/DDBJ whole genome shotgun (WGS) entry which is preliminary data.</text>
</comment>
<dbReference type="Proteomes" id="UP000812270">
    <property type="component" value="Unassembled WGS sequence"/>
</dbReference>
<accession>A0A9E2S9F7</accession>
<evidence type="ECO:0000313" key="2">
    <source>
        <dbReference type="Proteomes" id="UP000812270"/>
    </source>
</evidence>
<dbReference type="InterPro" id="IPR053865">
    <property type="entry name" value="DUF6934"/>
</dbReference>
<proteinExistence type="predicted"/>
<reference evidence="1" key="1">
    <citation type="submission" date="2021-06" db="EMBL/GenBank/DDBJ databases">
        <authorList>
            <person name="Huq M.A."/>
        </authorList>
    </citation>
    <scope>NUCLEOTIDE SEQUENCE</scope>
    <source>
        <strain evidence="1">MAH-26</strain>
    </source>
</reference>
<dbReference type="AlphaFoldDB" id="A0A9E2S9F7"/>
<evidence type="ECO:0000313" key="1">
    <source>
        <dbReference type="EMBL" id="MBV4357104.1"/>
    </source>
</evidence>
<name>A0A9E2S9F7_9BACT</name>
<dbReference type="Pfam" id="PF22028">
    <property type="entry name" value="DUF6934"/>
    <property type="match status" value="1"/>
</dbReference>
<protein>
    <submittedName>
        <fullName evidence="1">Uncharacterized protein</fullName>
    </submittedName>
</protein>
<dbReference type="RefSeq" id="WP_217790722.1">
    <property type="nucleotide sequence ID" value="NZ_JAHSPG010000003.1"/>
</dbReference>
<organism evidence="1 2">
    <name type="scientific">Pinibacter aurantiacus</name>
    <dbReference type="NCBI Taxonomy" id="2851599"/>
    <lineage>
        <taxon>Bacteria</taxon>
        <taxon>Pseudomonadati</taxon>
        <taxon>Bacteroidota</taxon>
        <taxon>Chitinophagia</taxon>
        <taxon>Chitinophagales</taxon>
        <taxon>Chitinophagaceae</taxon>
        <taxon>Pinibacter</taxon>
    </lineage>
</organism>
<dbReference type="EMBL" id="JAHSPG010000003">
    <property type="protein sequence ID" value="MBV4357104.1"/>
    <property type="molecule type" value="Genomic_DNA"/>
</dbReference>